<dbReference type="Proteomes" id="UP000182466">
    <property type="component" value="Unassembled WGS sequence"/>
</dbReference>
<dbReference type="RefSeq" id="WP_027264153.1">
    <property type="nucleotide sequence ID" value="NZ_FPAW01000046.1"/>
</dbReference>
<organism evidence="2 3">
    <name type="scientific">Sedimentitalea nanhaiensis</name>
    <dbReference type="NCBI Taxonomy" id="999627"/>
    <lineage>
        <taxon>Bacteria</taxon>
        <taxon>Pseudomonadati</taxon>
        <taxon>Pseudomonadota</taxon>
        <taxon>Alphaproteobacteria</taxon>
        <taxon>Rhodobacterales</taxon>
        <taxon>Paracoccaceae</taxon>
        <taxon>Sedimentitalea</taxon>
    </lineage>
</organism>
<name>A0A1I7E646_9RHOB</name>
<dbReference type="InterPro" id="IPR051540">
    <property type="entry name" value="S-2-haloacid_dehalogenase"/>
</dbReference>
<proteinExistence type="predicted"/>
<dbReference type="Pfam" id="PF00702">
    <property type="entry name" value="Hydrolase"/>
    <property type="match status" value="1"/>
</dbReference>
<evidence type="ECO:0000256" key="1">
    <source>
        <dbReference type="ARBA" id="ARBA00022801"/>
    </source>
</evidence>
<dbReference type="EMBL" id="FPAW01000046">
    <property type="protein sequence ID" value="SFU19375.1"/>
    <property type="molecule type" value="Genomic_DNA"/>
</dbReference>
<dbReference type="PANTHER" id="PTHR43316">
    <property type="entry name" value="HYDROLASE, HALOACID DELAHOGENASE-RELATED"/>
    <property type="match status" value="1"/>
</dbReference>
<dbReference type="SUPFAM" id="SSF56784">
    <property type="entry name" value="HAD-like"/>
    <property type="match status" value="1"/>
</dbReference>
<dbReference type="OrthoDB" id="9785638at2"/>
<accession>A0A1I7E646</accession>
<dbReference type="InterPro" id="IPR023214">
    <property type="entry name" value="HAD_sf"/>
</dbReference>
<dbReference type="NCBIfam" id="TIGR01428">
    <property type="entry name" value="HAD_type_II"/>
    <property type="match status" value="1"/>
</dbReference>
<dbReference type="PANTHER" id="PTHR43316:SF9">
    <property type="entry name" value="ACID DEHALOGENASE, PUTATIVE (AFU_ORTHOLOGUE AFUA_6G14460)-RELATED"/>
    <property type="match status" value="1"/>
</dbReference>
<reference evidence="2 3" key="1">
    <citation type="submission" date="2016-10" db="EMBL/GenBank/DDBJ databases">
        <authorList>
            <person name="de Groot N.N."/>
        </authorList>
    </citation>
    <scope>NUCLEOTIDE SEQUENCE [LARGE SCALE GENOMIC DNA]</scope>
    <source>
        <strain evidence="2 3">CGMCC 1.10959</strain>
    </source>
</reference>
<dbReference type="Gene3D" id="1.10.150.750">
    <property type="match status" value="1"/>
</dbReference>
<dbReference type="InterPro" id="IPR036412">
    <property type="entry name" value="HAD-like_sf"/>
</dbReference>
<dbReference type="Gene3D" id="3.40.50.1000">
    <property type="entry name" value="HAD superfamily/HAD-like"/>
    <property type="match status" value="1"/>
</dbReference>
<evidence type="ECO:0000313" key="3">
    <source>
        <dbReference type="Proteomes" id="UP000182466"/>
    </source>
</evidence>
<dbReference type="NCBIfam" id="TIGR01493">
    <property type="entry name" value="HAD-SF-IA-v2"/>
    <property type="match status" value="1"/>
</dbReference>
<dbReference type="GO" id="GO:0019120">
    <property type="term" value="F:hydrolase activity, acting on acid halide bonds, in C-halide compounds"/>
    <property type="evidence" value="ECO:0007669"/>
    <property type="project" value="InterPro"/>
</dbReference>
<dbReference type="eggNOG" id="COG1011">
    <property type="taxonomic scope" value="Bacteria"/>
</dbReference>
<sequence length="240" mass="26992">MTSLREYSALSFDVYGTLIDWESGMIAGLRPLTDRLDIEMSDDAVLEMHARNESAAQAQTPARPYSDLLATVYRRCAEELRLGVDWDECERYGASVPDWPAFPDSADALVYLKQHYRMIVLSNVDNRSFAGAAAKLGIAWDGVFTAEDIGSYKPAQRNFDYLLTQIKRMGIAKAQLLHTAESMFHDHVPARANGLDNAWIFRRHAKKGFGATMDPGQPAETSFRFNSLREMAEAHENDHN</sequence>
<gene>
    <name evidence="2" type="ORF">SAMN05216236_1465</name>
</gene>
<dbReference type="STRING" id="999627.SAMN05216236_1465"/>
<dbReference type="InterPro" id="IPR006439">
    <property type="entry name" value="HAD-SF_hydro_IA"/>
</dbReference>
<protein>
    <submittedName>
        <fullName evidence="2">Putative hydrolase of the HAD superfamily</fullName>
    </submittedName>
</protein>
<dbReference type="InterPro" id="IPR006328">
    <property type="entry name" value="2-HAD"/>
</dbReference>
<keyword evidence="3" id="KW-1185">Reference proteome</keyword>
<keyword evidence="1 2" id="KW-0378">Hydrolase</keyword>
<evidence type="ECO:0000313" key="2">
    <source>
        <dbReference type="EMBL" id="SFU19375.1"/>
    </source>
</evidence>
<dbReference type="AlphaFoldDB" id="A0A1I7E646"/>